<accession>A0A081NDT0</accession>
<evidence type="ECO:0000256" key="1">
    <source>
        <dbReference type="SAM" id="Coils"/>
    </source>
</evidence>
<protein>
    <submittedName>
        <fullName evidence="3">Uncharacterized protein</fullName>
    </submittedName>
</protein>
<feature type="compositionally biased region" description="Polar residues" evidence="2">
    <location>
        <begin position="1305"/>
        <end position="1318"/>
    </location>
</feature>
<feature type="coiled-coil region" evidence="1">
    <location>
        <begin position="1059"/>
        <end position="1093"/>
    </location>
</feature>
<organism evidence="3 4">
    <name type="scientific">Endozoicomonas numazuensis</name>
    <dbReference type="NCBI Taxonomy" id="1137799"/>
    <lineage>
        <taxon>Bacteria</taxon>
        <taxon>Pseudomonadati</taxon>
        <taxon>Pseudomonadota</taxon>
        <taxon>Gammaproteobacteria</taxon>
        <taxon>Oceanospirillales</taxon>
        <taxon>Endozoicomonadaceae</taxon>
        <taxon>Endozoicomonas</taxon>
    </lineage>
</organism>
<evidence type="ECO:0000313" key="3">
    <source>
        <dbReference type="EMBL" id="KEQ16603.1"/>
    </source>
</evidence>
<reference evidence="3 4" key="1">
    <citation type="submission" date="2014-06" db="EMBL/GenBank/DDBJ databases">
        <title>Whole Genome Sequences of Three Symbiotic Endozoicomonas Bacteria.</title>
        <authorList>
            <person name="Neave M.J."/>
            <person name="Apprill A."/>
            <person name="Voolstra C.R."/>
        </authorList>
    </citation>
    <scope>NUCLEOTIDE SEQUENCE [LARGE SCALE GENOMIC DNA]</scope>
    <source>
        <strain evidence="3 4">DSM 25634</strain>
    </source>
</reference>
<feature type="region of interest" description="Disordered" evidence="2">
    <location>
        <begin position="1168"/>
        <end position="1210"/>
    </location>
</feature>
<comment type="caution">
    <text evidence="3">The sequence shown here is derived from an EMBL/GenBank/DDBJ whole genome shotgun (WGS) entry which is preliminary data.</text>
</comment>
<feature type="region of interest" description="Disordered" evidence="2">
    <location>
        <begin position="1301"/>
        <end position="1340"/>
    </location>
</feature>
<feature type="compositionally biased region" description="Low complexity" evidence="2">
    <location>
        <begin position="1321"/>
        <end position="1331"/>
    </location>
</feature>
<feature type="compositionally biased region" description="Basic and acidic residues" evidence="2">
    <location>
        <begin position="477"/>
        <end position="493"/>
    </location>
</feature>
<feature type="compositionally biased region" description="Acidic residues" evidence="2">
    <location>
        <begin position="456"/>
        <end position="474"/>
    </location>
</feature>
<dbReference type="Proteomes" id="UP000028073">
    <property type="component" value="Unassembled WGS sequence"/>
</dbReference>
<name>A0A081NDT0_9GAMM</name>
<evidence type="ECO:0000256" key="2">
    <source>
        <dbReference type="SAM" id="MobiDB-lite"/>
    </source>
</evidence>
<proteinExistence type="predicted"/>
<dbReference type="EMBL" id="JOKH01000005">
    <property type="protein sequence ID" value="KEQ16603.1"/>
    <property type="molecule type" value="Genomic_DNA"/>
</dbReference>
<sequence length="1505" mass="171540">MSSVNGADHNYIEVSIGEGEIESCYTCDLVFDKEAVLSKQAIISDIGDEDPEDSSDLVFPVSSTHVAECRPGTVHQKSDYQFHFRASLSIVNVDSQSNVEWLAKAFRYAVVFWLTKPFSQWLAVIKEAQPEGFSQYDPKKWSNREIPERAGSVPKSKYLLKSILPKQRHFLPGMPGLSGGSLMGGGFLIQDELYQPSAPVVENLPTELLVIDFTHNAQIQAVLIEVLDLLSVLGDSALTEVGLDLSYFEGMALGELMHYRNLLRDYLERLEQNGLLEEVANTPSAVVFREFVLMILADLDEFQRIQSVRVNNPNPPVTSRPQSLAGEILSRLRYLRSGESSKKLKLAIMQAYIAEVEKYRPSIEKKIEQEVADFRESERFQRMTREERKLHIEKKKQEVLGHLIDLEKGSSYWERTMRLILSNRLDVLTADLADVDGEPVDMDGKEKSTSAPPPGNDDEVEEDNKEEQPDEEPDTTGNHDHSSDGNRDPHGDGATEELSASGHGGFLIQNPLYTSFLADLFSSYHLIEEGSQDTFIASLIFILGSGTENFQQKHEELRKRLIKLFKEEVAYSHLQQDWETLGLDELIKLILDHGRYAYLTQEVMKLYTEQDAEQMLSAAEDLNMGRQSIQVSVTDPQQSDGLVINFSHNRVLYDERSTFISLLRERLERLELHTRIMSLTRSKKLSFSEVEIRRWREQCARDGQRLPIIFRYLVEGQAAESYVLGDTANLISDVKKRFPKIDITGLEAEKKKASGARKLQLERQIAELRSESARNAGIETSAKVASVCELPEILDPQLPGLEVLLYMVLNQDSPNSLRGAVFGTDRLLGRDNLLGFLMPEGWMISPSNREDTIESATPVVVELTSSGRLKLLFHKEFDTWVVPDSKKQLDGVFTVSMEYEFQITGQQLKLEYSGFSYTGHVRDDVLEEGREELERKMKERSANFRERMIQRVGASDKKPGELQQRFDREQLGDSKKTVEWSEERVRAINKMWQEINAQMIEIEQANLRSWSRFQEYYRRLESMMASVEWEYKKLLDAEKHHYENTVKQFVPESLAAREYAQVHQQAEHYRERLIELEKQLARMKSVSRQTEEELGQERVRYLQASEELEAISYDVDIRGALYKQARALPPLEQENLLHLFESVKLMVSHATLTVTEKLSQLSQEKIRHLSTPSKPSALNRNGSQSQEDLLQTSQKKVSEEGRRSHGLRRNARYRSEGAINWLGVKTSQDSSPSSTPGRRVSDYLKPPAWLGKMWRAISRPDLDMNMSGPREFSRDGTMRDYSRGRANDRLTDYPVVDSVFPPNILVSSPDSEQNSNGQHGSGELLGLLDSETPPGNLLPFPQPGFHSQLSMLEGLRVQRDFHEHTLSASETIRYRVDHRRSDSQLEIQLLRVSRSPVQLSESVRVYLSAYAQDPRFIRLISGYVETDFHGDLRSFAEDLKLYVLNLPLIESSALEPTALEQQVANLLNQFIDSMGEESLANALTRILGEQILKDLQRIFPSATDV</sequence>
<keyword evidence="4" id="KW-1185">Reference proteome</keyword>
<gene>
    <name evidence="3" type="ORF">GZ78_22505</name>
</gene>
<keyword evidence="1" id="KW-0175">Coiled coil</keyword>
<evidence type="ECO:0000313" key="4">
    <source>
        <dbReference type="Proteomes" id="UP000028073"/>
    </source>
</evidence>
<feature type="region of interest" description="Disordered" evidence="2">
    <location>
        <begin position="436"/>
        <end position="501"/>
    </location>
</feature>
<feature type="compositionally biased region" description="Polar residues" evidence="2">
    <location>
        <begin position="1170"/>
        <end position="1195"/>
    </location>
</feature>